<dbReference type="InterPro" id="IPR038005">
    <property type="entry name" value="RX-like_CC"/>
</dbReference>
<dbReference type="AlphaFoldDB" id="A0ABD2XRX8"/>
<proteinExistence type="inferred from homology"/>
<dbReference type="GO" id="GO:0006952">
    <property type="term" value="P:defense response"/>
    <property type="evidence" value="ECO:0007669"/>
    <property type="project" value="UniProtKB-KW"/>
</dbReference>
<keyword evidence="3" id="KW-0677">Repeat</keyword>
<dbReference type="Proteomes" id="UP001630127">
    <property type="component" value="Unassembled WGS sequence"/>
</dbReference>
<evidence type="ECO:0000256" key="5">
    <source>
        <dbReference type="ARBA" id="ARBA00022840"/>
    </source>
</evidence>
<sequence>MVQSLKANLKEIYFQVPRLNFPRTYGLGFVEYLIQSLRELLSCKPDSVLYVAYQIDAIRRDLESLTSSLGDNMQQGSIEIQRQHHLFIRLNDVAYLAEYVIDSIMIGNTGEWHHLLWLYHASEEIRYDEGSNFDLIAQPAENGTNSPVIIMDG</sequence>
<evidence type="ECO:0000256" key="2">
    <source>
        <dbReference type="ARBA" id="ARBA00022614"/>
    </source>
</evidence>
<organism evidence="6 7">
    <name type="scientific">Cinchona calisaya</name>
    <dbReference type="NCBI Taxonomy" id="153742"/>
    <lineage>
        <taxon>Eukaryota</taxon>
        <taxon>Viridiplantae</taxon>
        <taxon>Streptophyta</taxon>
        <taxon>Embryophyta</taxon>
        <taxon>Tracheophyta</taxon>
        <taxon>Spermatophyta</taxon>
        <taxon>Magnoliopsida</taxon>
        <taxon>eudicotyledons</taxon>
        <taxon>Gunneridae</taxon>
        <taxon>Pentapetalae</taxon>
        <taxon>asterids</taxon>
        <taxon>lamiids</taxon>
        <taxon>Gentianales</taxon>
        <taxon>Rubiaceae</taxon>
        <taxon>Cinchonoideae</taxon>
        <taxon>Cinchoneae</taxon>
        <taxon>Cinchona</taxon>
    </lineage>
</organism>
<evidence type="ECO:0000256" key="4">
    <source>
        <dbReference type="ARBA" id="ARBA00022821"/>
    </source>
</evidence>
<reference evidence="6 7" key="1">
    <citation type="submission" date="2024-11" db="EMBL/GenBank/DDBJ databases">
        <title>A near-complete genome assembly of Cinchona calisaya.</title>
        <authorList>
            <person name="Lian D.C."/>
            <person name="Zhao X.W."/>
            <person name="Wei L."/>
        </authorList>
    </citation>
    <scope>NUCLEOTIDE SEQUENCE [LARGE SCALE GENOMIC DNA]</scope>
    <source>
        <tissue evidence="6">Nenye</tissue>
    </source>
</reference>
<keyword evidence="7" id="KW-1185">Reference proteome</keyword>
<evidence type="ECO:0000256" key="1">
    <source>
        <dbReference type="ARBA" id="ARBA00008894"/>
    </source>
</evidence>
<evidence type="ECO:0000313" key="6">
    <source>
        <dbReference type="EMBL" id="KAL3497787.1"/>
    </source>
</evidence>
<comment type="similarity">
    <text evidence="1">Belongs to the disease resistance NB-LRR family.</text>
</comment>
<keyword evidence="5" id="KW-0067">ATP-binding</keyword>
<dbReference type="CDD" id="cd14798">
    <property type="entry name" value="RX-CC_like"/>
    <property type="match status" value="1"/>
</dbReference>
<dbReference type="GO" id="GO:0005524">
    <property type="term" value="F:ATP binding"/>
    <property type="evidence" value="ECO:0007669"/>
    <property type="project" value="UniProtKB-KW"/>
</dbReference>
<comment type="caution">
    <text evidence="6">The sequence shown here is derived from an EMBL/GenBank/DDBJ whole genome shotgun (WGS) entry which is preliminary data.</text>
</comment>
<dbReference type="EMBL" id="JBJUIK010000017">
    <property type="protein sequence ID" value="KAL3497787.1"/>
    <property type="molecule type" value="Genomic_DNA"/>
</dbReference>
<keyword evidence="5" id="KW-0547">Nucleotide-binding</keyword>
<evidence type="ECO:0000313" key="7">
    <source>
        <dbReference type="Proteomes" id="UP001630127"/>
    </source>
</evidence>
<protein>
    <submittedName>
        <fullName evidence="6">Uncharacterized protein</fullName>
    </submittedName>
</protein>
<name>A0ABD2XRX8_9GENT</name>
<evidence type="ECO:0000256" key="3">
    <source>
        <dbReference type="ARBA" id="ARBA00022737"/>
    </source>
</evidence>
<keyword evidence="2" id="KW-0433">Leucine-rich repeat</keyword>
<keyword evidence="4" id="KW-0611">Plant defense</keyword>
<gene>
    <name evidence="6" type="ORF">ACH5RR_040519</name>
</gene>
<accession>A0ABD2XRX8</accession>